<dbReference type="RefSeq" id="WP_209512000.1">
    <property type="nucleotide sequence ID" value="NZ_JAGGKS010000006.1"/>
</dbReference>
<dbReference type="Proteomes" id="UP001519342">
    <property type="component" value="Unassembled WGS sequence"/>
</dbReference>
<sequence length="284" mass="33032">MIVLKLNNKKIISALLIVIILITFFYGKASKVISTSTNPAIRLPIIMYHYILKNPKHWGKYVISPDDFESDIIYLKEKGYTTIVMQDLVDFVYNKKELPKKPIMLTLDDGFLTNYTYILPILEKHNCKAVVSIVGKYVDDCSDFSGCNRTYLNWDQVKELVKSPYIEIQNHSYNMHDENSRRGSCKKKGETNDEYRKALNEDVGKFQILIEEKTGYKPTSFTYPYGFISKESKQILIDMGFLATLSCNKGVNLLSGNKEDLYELKRFNRPKDINQEQFFKQFEN</sequence>
<evidence type="ECO:0000313" key="4">
    <source>
        <dbReference type="EMBL" id="MBP1926262.1"/>
    </source>
</evidence>
<dbReference type="PROSITE" id="PS51677">
    <property type="entry name" value="NODB"/>
    <property type="match status" value="1"/>
</dbReference>
<dbReference type="PANTHER" id="PTHR34216:SF3">
    <property type="entry name" value="POLY-BETA-1,6-N-ACETYL-D-GLUCOSAMINE N-DEACETYLASE"/>
    <property type="match status" value="1"/>
</dbReference>
<accession>A0ABS4GFF0</accession>
<dbReference type="Pfam" id="PF01522">
    <property type="entry name" value="Polysacc_deac_1"/>
    <property type="match status" value="1"/>
</dbReference>
<dbReference type="Gene3D" id="3.20.20.370">
    <property type="entry name" value="Glycoside hydrolase/deacetylase"/>
    <property type="match status" value="1"/>
</dbReference>
<comment type="caution">
    <text evidence="4">The sequence shown here is derived from an EMBL/GenBank/DDBJ whole genome shotgun (WGS) entry which is preliminary data.</text>
</comment>
<name>A0ABS4GFF0_9FIRM</name>
<dbReference type="EMBL" id="JAGGKS010000006">
    <property type="protein sequence ID" value="MBP1926262.1"/>
    <property type="molecule type" value="Genomic_DNA"/>
</dbReference>
<reference evidence="4 5" key="1">
    <citation type="submission" date="2021-03" db="EMBL/GenBank/DDBJ databases">
        <title>Genomic Encyclopedia of Type Strains, Phase IV (KMG-IV): sequencing the most valuable type-strain genomes for metagenomic binning, comparative biology and taxonomic classification.</title>
        <authorList>
            <person name="Goeker M."/>
        </authorList>
    </citation>
    <scope>NUCLEOTIDE SEQUENCE [LARGE SCALE GENOMIC DNA]</scope>
    <source>
        <strain evidence="4 5">DSM 24004</strain>
    </source>
</reference>
<keyword evidence="2" id="KW-0732">Signal</keyword>
<organism evidence="4 5">
    <name type="scientific">Sedimentibacter acidaminivorans</name>
    <dbReference type="NCBI Taxonomy" id="913099"/>
    <lineage>
        <taxon>Bacteria</taxon>
        <taxon>Bacillati</taxon>
        <taxon>Bacillota</taxon>
        <taxon>Tissierellia</taxon>
        <taxon>Sedimentibacter</taxon>
    </lineage>
</organism>
<dbReference type="InterPro" id="IPR051398">
    <property type="entry name" value="Polysacch_Deacetylase"/>
</dbReference>
<keyword evidence="5" id="KW-1185">Reference proteome</keyword>
<gene>
    <name evidence="4" type="ORF">J2Z76_002127</name>
</gene>
<dbReference type="SUPFAM" id="SSF88713">
    <property type="entry name" value="Glycoside hydrolase/deacetylase"/>
    <property type="match status" value="1"/>
</dbReference>
<dbReference type="InterPro" id="IPR011330">
    <property type="entry name" value="Glyco_hydro/deAcase_b/a-brl"/>
</dbReference>
<protein>
    <submittedName>
        <fullName evidence="4">Peptidoglycan/xylan/chitin deacetylase (PgdA/CDA1 family)</fullName>
    </submittedName>
</protein>
<evidence type="ECO:0000256" key="2">
    <source>
        <dbReference type="ARBA" id="ARBA00022729"/>
    </source>
</evidence>
<evidence type="ECO:0000259" key="3">
    <source>
        <dbReference type="PROSITE" id="PS51677"/>
    </source>
</evidence>
<dbReference type="PANTHER" id="PTHR34216">
    <property type="match status" value="1"/>
</dbReference>
<feature type="domain" description="NodB homology" evidence="3">
    <location>
        <begin position="101"/>
        <end position="284"/>
    </location>
</feature>
<dbReference type="InterPro" id="IPR002509">
    <property type="entry name" value="NODB_dom"/>
</dbReference>
<evidence type="ECO:0000256" key="1">
    <source>
        <dbReference type="ARBA" id="ARBA00004613"/>
    </source>
</evidence>
<dbReference type="CDD" id="cd10918">
    <property type="entry name" value="CE4_NodB_like_5s_6s"/>
    <property type="match status" value="1"/>
</dbReference>
<comment type="subcellular location">
    <subcellularLocation>
        <location evidence="1">Secreted</location>
    </subcellularLocation>
</comment>
<proteinExistence type="predicted"/>
<evidence type="ECO:0000313" key="5">
    <source>
        <dbReference type="Proteomes" id="UP001519342"/>
    </source>
</evidence>